<feature type="transmembrane region" description="Helical" evidence="1">
    <location>
        <begin position="15"/>
        <end position="34"/>
    </location>
</feature>
<proteinExistence type="predicted"/>
<dbReference type="EMBL" id="JBHMAS010000025">
    <property type="protein sequence ID" value="MFB9780654.1"/>
    <property type="molecule type" value="Genomic_DNA"/>
</dbReference>
<dbReference type="Proteomes" id="UP001589587">
    <property type="component" value="Unassembled WGS sequence"/>
</dbReference>
<feature type="domain" description="DUF2510" evidence="2">
    <location>
        <begin position="157"/>
        <end position="189"/>
    </location>
</feature>
<reference evidence="3 4" key="1">
    <citation type="submission" date="2024-09" db="EMBL/GenBank/DDBJ databases">
        <authorList>
            <person name="Sun Q."/>
            <person name="Mori K."/>
        </authorList>
    </citation>
    <scope>NUCLEOTIDE SEQUENCE [LARGE SCALE GENOMIC DNA]</scope>
    <source>
        <strain evidence="3 4">JCM 11411</strain>
    </source>
</reference>
<gene>
    <name evidence="3" type="ORF">ACFFQ6_13225</name>
</gene>
<keyword evidence="4" id="KW-1185">Reference proteome</keyword>
<keyword evidence="1" id="KW-0472">Membrane</keyword>
<evidence type="ECO:0000259" key="2">
    <source>
        <dbReference type="Pfam" id="PF10708"/>
    </source>
</evidence>
<keyword evidence="1" id="KW-0812">Transmembrane</keyword>
<dbReference type="InterPro" id="IPR018929">
    <property type="entry name" value="DUF2510"/>
</dbReference>
<dbReference type="Pfam" id="PF10708">
    <property type="entry name" value="DUF2510"/>
    <property type="match status" value="1"/>
</dbReference>
<organism evidence="3 4">
    <name type="scientific">Rhodococcus baikonurensis</name>
    <dbReference type="NCBI Taxonomy" id="172041"/>
    <lineage>
        <taxon>Bacteria</taxon>
        <taxon>Bacillati</taxon>
        <taxon>Actinomycetota</taxon>
        <taxon>Actinomycetes</taxon>
        <taxon>Mycobacteriales</taxon>
        <taxon>Nocardiaceae</taxon>
        <taxon>Rhodococcus</taxon>
        <taxon>Rhodococcus erythropolis group</taxon>
    </lineage>
</organism>
<name>A0ABV5XE58_9NOCA</name>
<evidence type="ECO:0000313" key="4">
    <source>
        <dbReference type="Proteomes" id="UP001589587"/>
    </source>
</evidence>
<sequence>MSILARIRSIAPKKIIWAGIALAVLALGILAVPASVPGYGFSKVSCGSPFARDNSEARTDDTLFYNYNKALGRSTDRPFEASAYTKCTNALSLRHGIGWPILLIGIAGAAYGIREWNRTRPPRADAAKAPYSTSHVAEVALQPHNTNSAQPVSPPGAGWYPDQLDPKKVRWFTGAEWTDATLPRPNATPNQ</sequence>
<dbReference type="RefSeq" id="WP_311052447.1">
    <property type="nucleotide sequence ID" value="NZ_JBHMAS010000025.1"/>
</dbReference>
<protein>
    <submittedName>
        <fullName evidence="3">DUF2510 domain-containing protein</fullName>
    </submittedName>
</protein>
<feature type="transmembrane region" description="Helical" evidence="1">
    <location>
        <begin position="96"/>
        <end position="113"/>
    </location>
</feature>
<evidence type="ECO:0000313" key="3">
    <source>
        <dbReference type="EMBL" id="MFB9780654.1"/>
    </source>
</evidence>
<comment type="caution">
    <text evidence="3">The sequence shown here is derived from an EMBL/GenBank/DDBJ whole genome shotgun (WGS) entry which is preliminary data.</text>
</comment>
<keyword evidence="1" id="KW-1133">Transmembrane helix</keyword>
<accession>A0ABV5XE58</accession>
<evidence type="ECO:0000256" key="1">
    <source>
        <dbReference type="SAM" id="Phobius"/>
    </source>
</evidence>